<reference evidence="1" key="1">
    <citation type="submission" date="2013-12" db="EMBL/GenBank/DDBJ databases">
        <title>A Varibaculum cambriense genome reconstructed from a premature infant gut community with otherwise low bacterial novelty that shifts toward anaerobic metabolism during the third week of life.</title>
        <authorList>
            <person name="Brown C.T."/>
            <person name="Sharon I."/>
            <person name="Thomas B.C."/>
            <person name="Castelle C.J."/>
            <person name="Morowitz M.J."/>
            <person name="Banfield J.F."/>
        </authorList>
    </citation>
    <scope>NUCLEOTIDE SEQUENCE</scope>
</reference>
<accession>W1XTJ8</accession>
<comment type="caution">
    <text evidence="1">The sequence shown here is derived from an EMBL/GenBank/DDBJ whole genome shotgun (WGS) entry which is preliminary data.</text>
</comment>
<evidence type="ECO:0000313" key="1">
    <source>
        <dbReference type="EMBL" id="ETJ33426.1"/>
    </source>
</evidence>
<protein>
    <submittedName>
        <fullName evidence="1">Uncharacterized protein</fullName>
    </submittedName>
</protein>
<proteinExistence type="predicted"/>
<feature type="non-terminal residue" evidence="1">
    <location>
        <position position="29"/>
    </location>
</feature>
<organism evidence="1">
    <name type="scientific">human gut metagenome</name>
    <dbReference type="NCBI Taxonomy" id="408170"/>
    <lineage>
        <taxon>unclassified sequences</taxon>
        <taxon>metagenomes</taxon>
        <taxon>organismal metagenomes</taxon>
    </lineage>
</organism>
<dbReference type="AlphaFoldDB" id="W1XTJ8"/>
<name>W1XTJ8_9ZZZZ</name>
<sequence length="29" mass="3487">MRYLNIDNVKTVNLFIESESYTVLKVSYF</sequence>
<dbReference type="EMBL" id="AZMM01012113">
    <property type="protein sequence ID" value="ETJ33426.1"/>
    <property type="molecule type" value="Genomic_DNA"/>
</dbReference>
<gene>
    <name evidence="1" type="ORF">Q604_UNBC12113G0001</name>
</gene>